<name>A0AAN9A729_HALRR</name>
<evidence type="ECO:0000313" key="1">
    <source>
        <dbReference type="EMBL" id="KAK7072262.1"/>
    </source>
</evidence>
<proteinExistence type="predicted"/>
<feature type="non-terminal residue" evidence="1">
    <location>
        <position position="57"/>
    </location>
</feature>
<dbReference type="EMBL" id="JAXCGZ010013577">
    <property type="protein sequence ID" value="KAK7072262.1"/>
    <property type="molecule type" value="Genomic_DNA"/>
</dbReference>
<evidence type="ECO:0000313" key="2">
    <source>
        <dbReference type="Proteomes" id="UP001381693"/>
    </source>
</evidence>
<keyword evidence="2" id="KW-1185">Reference proteome</keyword>
<gene>
    <name evidence="1" type="ORF">SK128_021820</name>
</gene>
<organism evidence="1 2">
    <name type="scientific">Halocaridina rubra</name>
    <name type="common">Hawaiian red shrimp</name>
    <dbReference type="NCBI Taxonomy" id="373956"/>
    <lineage>
        <taxon>Eukaryota</taxon>
        <taxon>Metazoa</taxon>
        <taxon>Ecdysozoa</taxon>
        <taxon>Arthropoda</taxon>
        <taxon>Crustacea</taxon>
        <taxon>Multicrustacea</taxon>
        <taxon>Malacostraca</taxon>
        <taxon>Eumalacostraca</taxon>
        <taxon>Eucarida</taxon>
        <taxon>Decapoda</taxon>
        <taxon>Pleocyemata</taxon>
        <taxon>Caridea</taxon>
        <taxon>Atyoidea</taxon>
        <taxon>Atyidae</taxon>
        <taxon>Halocaridina</taxon>
    </lineage>
</organism>
<dbReference type="AlphaFoldDB" id="A0AAN9A729"/>
<reference evidence="1 2" key="1">
    <citation type="submission" date="2023-11" db="EMBL/GenBank/DDBJ databases">
        <title>Halocaridina rubra genome assembly.</title>
        <authorList>
            <person name="Smith C."/>
        </authorList>
    </citation>
    <scope>NUCLEOTIDE SEQUENCE [LARGE SCALE GENOMIC DNA]</scope>
    <source>
        <strain evidence="1">EP-1</strain>
        <tissue evidence="1">Whole</tissue>
    </source>
</reference>
<protein>
    <submittedName>
        <fullName evidence="1">Uncharacterized protein</fullName>
    </submittedName>
</protein>
<comment type="caution">
    <text evidence="1">The sequence shown here is derived from an EMBL/GenBank/DDBJ whole genome shotgun (WGS) entry which is preliminary data.</text>
</comment>
<dbReference type="Proteomes" id="UP001381693">
    <property type="component" value="Unassembled WGS sequence"/>
</dbReference>
<accession>A0AAN9A729</accession>
<sequence>MPIAPLPRLLAQHTCLLRSSIIMEGQRKEGLCTGSLVGWDIVEAGCERRQRGKMAPA</sequence>